<dbReference type="InterPro" id="IPR050931">
    <property type="entry name" value="Mito_Protein_Transport_Metaxin"/>
</dbReference>
<accession>A0ABW3T0T1</accession>
<dbReference type="Gene3D" id="1.20.1050.10">
    <property type="match status" value="1"/>
</dbReference>
<dbReference type="EMBL" id="JBHTLQ010000007">
    <property type="protein sequence ID" value="MFD1189852.1"/>
    <property type="molecule type" value="Genomic_DNA"/>
</dbReference>
<comment type="caution">
    <text evidence="2">The sequence shown here is derived from an EMBL/GenBank/DDBJ whole genome shotgun (WGS) entry which is preliminary data.</text>
</comment>
<dbReference type="Proteomes" id="UP001597216">
    <property type="component" value="Unassembled WGS sequence"/>
</dbReference>
<dbReference type="InterPro" id="IPR036282">
    <property type="entry name" value="Glutathione-S-Trfase_C_sf"/>
</dbReference>
<dbReference type="SUPFAM" id="SSF52833">
    <property type="entry name" value="Thioredoxin-like"/>
    <property type="match status" value="1"/>
</dbReference>
<dbReference type="Pfam" id="PF13417">
    <property type="entry name" value="GST_N_3"/>
    <property type="match status" value="1"/>
</dbReference>
<protein>
    <submittedName>
        <fullName evidence="2">Glutathione S-transferase family protein</fullName>
    </submittedName>
</protein>
<dbReference type="Gene3D" id="3.40.30.10">
    <property type="entry name" value="Glutaredoxin"/>
    <property type="match status" value="1"/>
</dbReference>
<feature type="domain" description="GST N-terminal" evidence="1">
    <location>
        <begin position="8"/>
        <end position="81"/>
    </location>
</feature>
<evidence type="ECO:0000313" key="3">
    <source>
        <dbReference type="Proteomes" id="UP001597216"/>
    </source>
</evidence>
<dbReference type="InterPro" id="IPR004045">
    <property type="entry name" value="Glutathione_S-Trfase_N"/>
</dbReference>
<dbReference type="RefSeq" id="WP_377352777.1">
    <property type="nucleotide sequence ID" value="NZ_JBHTLQ010000007.1"/>
</dbReference>
<keyword evidence="3" id="KW-1185">Reference proteome</keyword>
<sequence>MSAGEYVLHGLKLSYFTGKLEAYLRVKGVPHRFVGMDMADFRACARATGIAQMPQLETPDGGWLTDTTAILRRFEDEGAGPRLRPTDPAAGFLSLLLEDAFDEWLWRPALYYRWAFVEDARLMSRQIARTMLRDVPGPLWLRDRVIRARQRREFLARDGITPLTSPAIERLYPEVLAVLEAILASRPFLFGDRPCEADFGLFGPMFRHFFSDPTPGAILRETSPAVLAWTSRLWGTQPADLDGAADLAEAPADLDPLLALVARDHLPELAAHLEATLAGRPEARFQACGVDWRVPVSPYRAGCLLSLRQDFQALPEAARVAVRKRLGPAVAILEGTIPQLPARKSGRPLNRHLRA</sequence>
<dbReference type="InterPro" id="IPR036249">
    <property type="entry name" value="Thioredoxin-like_sf"/>
</dbReference>
<dbReference type="PANTHER" id="PTHR12289:SF67">
    <property type="match status" value="1"/>
</dbReference>
<dbReference type="PANTHER" id="PTHR12289">
    <property type="entry name" value="METAXIN RELATED"/>
    <property type="match status" value="1"/>
</dbReference>
<name>A0ABW3T0T1_9CAUL</name>
<organism evidence="2 3">
    <name type="scientific">Phenylobacterium conjunctum</name>
    <dbReference type="NCBI Taxonomy" id="1298959"/>
    <lineage>
        <taxon>Bacteria</taxon>
        <taxon>Pseudomonadati</taxon>
        <taxon>Pseudomonadota</taxon>
        <taxon>Alphaproteobacteria</taxon>
        <taxon>Caulobacterales</taxon>
        <taxon>Caulobacteraceae</taxon>
        <taxon>Phenylobacterium</taxon>
    </lineage>
</organism>
<dbReference type="CDD" id="cd00570">
    <property type="entry name" value="GST_N_family"/>
    <property type="match status" value="1"/>
</dbReference>
<dbReference type="Pfam" id="PF13410">
    <property type="entry name" value="GST_C_2"/>
    <property type="match status" value="1"/>
</dbReference>
<proteinExistence type="predicted"/>
<reference evidence="3" key="1">
    <citation type="journal article" date="2019" name="Int. J. Syst. Evol. Microbiol.">
        <title>The Global Catalogue of Microorganisms (GCM) 10K type strain sequencing project: providing services to taxonomists for standard genome sequencing and annotation.</title>
        <authorList>
            <consortium name="The Broad Institute Genomics Platform"/>
            <consortium name="The Broad Institute Genome Sequencing Center for Infectious Disease"/>
            <person name="Wu L."/>
            <person name="Ma J."/>
        </authorList>
    </citation>
    <scope>NUCLEOTIDE SEQUENCE [LARGE SCALE GENOMIC DNA]</scope>
    <source>
        <strain evidence="3">CCUG 55074</strain>
    </source>
</reference>
<gene>
    <name evidence="2" type="ORF">ACFQ27_04610</name>
</gene>
<dbReference type="SUPFAM" id="SSF47616">
    <property type="entry name" value="GST C-terminal domain-like"/>
    <property type="match status" value="1"/>
</dbReference>
<evidence type="ECO:0000313" key="2">
    <source>
        <dbReference type="EMBL" id="MFD1189852.1"/>
    </source>
</evidence>
<evidence type="ECO:0000259" key="1">
    <source>
        <dbReference type="Pfam" id="PF13417"/>
    </source>
</evidence>